<dbReference type="CDD" id="cd17580">
    <property type="entry name" value="REC_2_DhkD-like"/>
    <property type="match status" value="1"/>
</dbReference>
<dbReference type="PROSITE" id="PS50110">
    <property type="entry name" value="RESPONSE_REGULATORY"/>
    <property type="match status" value="1"/>
</dbReference>
<evidence type="ECO:0000313" key="4">
    <source>
        <dbReference type="EMBL" id="BDG01235.1"/>
    </source>
</evidence>
<keyword evidence="1 2" id="KW-0597">Phosphoprotein</keyword>
<evidence type="ECO:0000259" key="3">
    <source>
        <dbReference type="PROSITE" id="PS50110"/>
    </source>
</evidence>
<accession>A0ABM7WP39</accession>
<dbReference type="Proteomes" id="UP001162891">
    <property type="component" value="Chromosome"/>
</dbReference>
<dbReference type="SUPFAM" id="SSF52172">
    <property type="entry name" value="CheY-like"/>
    <property type="match status" value="1"/>
</dbReference>
<organism evidence="4 5">
    <name type="scientific">Anaeromyxobacter oryzae</name>
    <dbReference type="NCBI Taxonomy" id="2918170"/>
    <lineage>
        <taxon>Bacteria</taxon>
        <taxon>Pseudomonadati</taxon>
        <taxon>Myxococcota</taxon>
        <taxon>Myxococcia</taxon>
        <taxon>Myxococcales</taxon>
        <taxon>Cystobacterineae</taxon>
        <taxon>Anaeromyxobacteraceae</taxon>
        <taxon>Anaeromyxobacter</taxon>
    </lineage>
</organism>
<dbReference type="Pfam" id="PF00072">
    <property type="entry name" value="Response_reg"/>
    <property type="match status" value="1"/>
</dbReference>
<sequence length="120" mass="13093">MVEDNPDTAETLREMLLMWNYEVEVAHDGRTGLEKARAFLPDVVLCDIGLPEMDGYAVARAIRADPSLSGTYLVAVTGYALPEDRRRAAEAGFSRHLAKPVAVDVIEEVVSGAPSGPQHW</sequence>
<feature type="modified residue" description="4-aspartylphosphate" evidence="2">
    <location>
        <position position="47"/>
    </location>
</feature>
<dbReference type="PANTHER" id="PTHR44591">
    <property type="entry name" value="STRESS RESPONSE REGULATOR PROTEIN 1"/>
    <property type="match status" value="1"/>
</dbReference>
<name>A0ABM7WP39_9BACT</name>
<dbReference type="InterPro" id="IPR011006">
    <property type="entry name" value="CheY-like_superfamily"/>
</dbReference>
<dbReference type="EMBL" id="AP025591">
    <property type="protein sequence ID" value="BDG01235.1"/>
    <property type="molecule type" value="Genomic_DNA"/>
</dbReference>
<evidence type="ECO:0000256" key="1">
    <source>
        <dbReference type="ARBA" id="ARBA00022553"/>
    </source>
</evidence>
<reference evidence="5" key="1">
    <citation type="journal article" date="2022" name="Int. J. Syst. Evol. Microbiol.">
        <title>Anaeromyxobacter oryzae sp. nov., Anaeromyxobacter diazotrophicus sp. nov. and Anaeromyxobacter paludicola sp. nov., isolated from paddy soils.</title>
        <authorList>
            <person name="Itoh H."/>
            <person name="Xu Z."/>
            <person name="Mise K."/>
            <person name="Masuda Y."/>
            <person name="Ushijima N."/>
            <person name="Hayakawa C."/>
            <person name="Shiratori Y."/>
            <person name="Senoo K."/>
        </authorList>
    </citation>
    <scope>NUCLEOTIDE SEQUENCE [LARGE SCALE GENOMIC DNA]</scope>
    <source>
        <strain evidence="5">Red232</strain>
    </source>
</reference>
<protein>
    <recommendedName>
        <fullName evidence="3">Response regulatory domain-containing protein</fullName>
    </recommendedName>
</protein>
<dbReference type="InterPro" id="IPR050595">
    <property type="entry name" value="Bact_response_regulator"/>
</dbReference>
<keyword evidence="5" id="KW-1185">Reference proteome</keyword>
<evidence type="ECO:0000313" key="5">
    <source>
        <dbReference type="Proteomes" id="UP001162891"/>
    </source>
</evidence>
<feature type="domain" description="Response regulatory" evidence="3">
    <location>
        <begin position="1"/>
        <end position="114"/>
    </location>
</feature>
<evidence type="ECO:0000256" key="2">
    <source>
        <dbReference type="PROSITE-ProRule" id="PRU00169"/>
    </source>
</evidence>
<dbReference type="Gene3D" id="3.40.50.2300">
    <property type="match status" value="1"/>
</dbReference>
<dbReference type="SMART" id="SM00448">
    <property type="entry name" value="REC"/>
    <property type="match status" value="1"/>
</dbReference>
<proteinExistence type="predicted"/>
<dbReference type="InterPro" id="IPR001789">
    <property type="entry name" value="Sig_transdc_resp-reg_receiver"/>
</dbReference>
<gene>
    <name evidence="4" type="ORF">AMOR_02310</name>
</gene>
<dbReference type="PANTHER" id="PTHR44591:SF3">
    <property type="entry name" value="RESPONSE REGULATORY DOMAIN-CONTAINING PROTEIN"/>
    <property type="match status" value="1"/>
</dbReference>